<proteinExistence type="predicted"/>
<dbReference type="GeneID" id="89944530"/>
<reference evidence="2 3" key="1">
    <citation type="submission" date="2022-11" db="EMBL/GenBank/DDBJ databases">
        <title>Mucor velutinosus strain NIH1002 WGS.</title>
        <authorList>
            <person name="Subramanian P."/>
            <person name="Mullikin J.C."/>
            <person name="Segre J.A."/>
            <person name="Zelazny A.M."/>
        </authorList>
    </citation>
    <scope>NUCLEOTIDE SEQUENCE [LARGE SCALE GENOMIC DNA]</scope>
    <source>
        <strain evidence="2 3">NIH1002</strain>
    </source>
</reference>
<dbReference type="RefSeq" id="XP_064684155.1">
    <property type="nucleotide sequence ID" value="XM_064820235.1"/>
</dbReference>
<dbReference type="AlphaFoldDB" id="A0AAN7HNN2"/>
<name>A0AAN7HNN2_9FUNG</name>
<keyword evidence="3" id="KW-1185">Reference proteome</keyword>
<organism evidence="2 3">
    <name type="scientific">Mucor velutinosus</name>
    <dbReference type="NCBI Taxonomy" id="708070"/>
    <lineage>
        <taxon>Eukaryota</taxon>
        <taxon>Fungi</taxon>
        <taxon>Fungi incertae sedis</taxon>
        <taxon>Mucoromycota</taxon>
        <taxon>Mucoromycotina</taxon>
        <taxon>Mucoromycetes</taxon>
        <taxon>Mucorales</taxon>
        <taxon>Mucorineae</taxon>
        <taxon>Mucoraceae</taxon>
        <taxon>Mucor</taxon>
    </lineage>
</organism>
<protein>
    <submittedName>
        <fullName evidence="2">Uncharacterized protein</fullName>
    </submittedName>
</protein>
<evidence type="ECO:0000313" key="3">
    <source>
        <dbReference type="Proteomes" id="UP001304243"/>
    </source>
</evidence>
<accession>A0AAN7HNN2</accession>
<feature type="compositionally biased region" description="Polar residues" evidence="1">
    <location>
        <begin position="65"/>
        <end position="75"/>
    </location>
</feature>
<gene>
    <name evidence="2" type="ORF">ATC70_000828</name>
</gene>
<comment type="caution">
    <text evidence="2">The sequence shown here is derived from an EMBL/GenBank/DDBJ whole genome shotgun (WGS) entry which is preliminary data.</text>
</comment>
<feature type="region of interest" description="Disordered" evidence="1">
    <location>
        <begin position="53"/>
        <end position="85"/>
    </location>
</feature>
<dbReference type="EMBL" id="JASEJX010000013">
    <property type="protein sequence ID" value="KAK4517489.1"/>
    <property type="molecule type" value="Genomic_DNA"/>
</dbReference>
<evidence type="ECO:0000256" key="1">
    <source>
        <dbReference type="SAM" id="MobiDB-lite"/>
    </source>
</evidence>
<sequence>MRELNERQKKSDEIQQQMQKVFDNIVTGKQQLQLSFRINQGNQALATTGAVANTSALPRSEDVSQSKQFSEEAQQSPPPPDYNNTRVATIHYGPTDVLMRTSRCSYKNLFYVLIREHRCSQKVENALIWEHRRS</sequence>
<evidence type="ECO:0000313" key="2">
    <source>
        <dbReference type="EMBL" id="KAK4517489.1"/>
    </source>
</evidence>
<dbReference type="Proteomes" id="UP001304243">
    <property type="component" value="Unassembled WGS sequence"/>
</dbReference>